<organism evidence="3 4">
    <name type="scientific">Mycoplasma bradburyae</name>
    <dbReference type="NCBI Taxonomy" id="2963128"/>
    <lineage>
        <taxon>Bacteria</taxon>
        <taxon>Bacillati</taxon>
        <taxon>Mycoplasmatota</taxon>
        <taxon>Mollicutes</taxon>
        <taxon>Mycoplasmataceae</taxon>
        <taxon>Mycoplasma</taxon>
    </lineage>
</organism>
<accession>A0AAW6HQC0</accession>
<name>A0AAW6HQC0_9MOLU</name>
<gene>
    <name evidence="2" type="ORF">LNO68_01330</name>
    <name evidence="3" type="ORF">LNO71_00895</name>
</gene>
<evidence type="ECO:0000313" key="3">
    <source>
        <dbReference type="EMBL" id="MDC4183203.1"/>
    </source>
</evidence>
<sequence>MIISFINNKGGVLKTTLATNICAVFSKFFPKTRSVIVDLDGQGNVSATFGQHPERLKNTLIDIFRGEKDIDDCVLNVFTGIDILPSNHELSFVDMDVARKEYKLSVIKNIIEKLDETYDFVFLDTPPAMSTIVSVSMHISDVIVIPFEPDQYSILGLLRVIDTIETFKERNEDLKVLVVPTKVNVRTKLHNDILSIVKTKINKKNIPLSKNIVSFTTKSSASVGYEKLPIVLINQKSKYQQEYIEITKEIINLIRETIKEKKERESKQDGE</sequence>
<dbReference type="RefSeq" id="WP_255034659.1">
    <property type="nucleotide sequence ID" value="NZ_CP101414.1"/>
</dbReference>
<protein>
    <submittedName>
        <fullName evidence="3">ParA family protein</fullName>
    </submittedName>
</protein>
<dbReference type="InterPro" id="IPR025669">
    <property type="entry name" value="AAA_dom"/>
</dbReference>
<keyword evidence="5" id="KW-1185">Reference proteome</keyword>
<comment type="caution">
    <text evidence="3">The sequence shown here is derived from an EMBL/GenBank/DDBJ whole genome shotgun (WGS) entry which is preliminary data.</text>
</comment>
<proteinExistence type="predicted"/>
<dbReference type="CDD" id="cd02042">
    <property type="entry name" value="ParAB_family"/>
    <property type="match status" value="1"/>
</dbReference>
<feature type="domain" description="AAA" evidence="1">
    <location>
        <begin position="2"/>
        <end position="175"/>
    </location>
</feature>
<dbReference type="AlphaFoldDB" id="A0AAW6HQC0"/>
<dbReference type="PANTHER" id="PTHR13696:SF52">
    <property type="entry name" value="PARA FAMILY PROTEIN CT_582"/>
    <property type="match status" value="1"/>
</dbReference>
<dbReference type="SUPFAM" id="SSF52540">
    <property type="entry name" value="P-loop containing nucleoside triphosphate hydrolases"/>
    <property type="match status" value="1"/>
</dbReference>
<dbReference type="EMBL" id="JAJHZP010000009">
    <property type="protein sequence ID" value="MDC4183203.1"/>
    <property type="molecule type" value="Genomic_DNA"/>
</dbReference>
<evidence type="ECO:0000313" key="2">
    <source>
        <dbReference type="EMBL" id="MDC4181829.1"/>
    </source>
</evidence>
<dbReference type="PANTHER" id="PTHR13696">
    <property type="entry name" value="P-LOOP CONTAINING NUCLEOSIDE TRIPHOSPHATE HYDROLASE"/>
    <property type="match status" value="1"/>
</dbReference>
<dbReference type="Gene3D" id="3.40.50.300">
    <property type="entry name" value="P-loop containing nucleotide triphosphate hydrolases"/>
    <property type="match status" value="1"/>
</dbReference>
<dbReference type="Proteomes" id="UP001220940">
    <property type="component" value="Unassembled WGS sequence"/>
</dbReference>
<dbReference type="InterPro" id="IPR050678">
    <property type="entry name" value="DNA_Partitioning_ATPase"/>
</dbReference>
<evidence type="ECO:0000313" key="4">
    <source>
        <dbReference type="Proteomes" id="UP001216384"/>
    </source>
</evidence>
<evidence type="ECO:0000259" key="1">
    <source>
        <dbReference type="Pfam" id="PF13614"/>
    </source>
</evidence>
<dbReference type="Proteomes" id="UP001216384">
    <property type="component" value="Unassembled WGS sequence"/>
</dbReference>
<dbReference type="EMBL" id="JAJHZM010000007">
    <property type="protein sequence ID" value="MDC4181829.1"/>
    <property type="molecule type" value="Genomic_DNA"/>
</dbReference>
<dbReference type="InterPro" id="IPR027417">
    <property type="entry name" value="P-loop_NTPase"/>
</dbReference>
<dbReference type="Pfam" id="PF13614">
    <property type="entry name" value="AAA_31"/>
    <property type="match status" value="1"/>
</dbReference>
<reference evidence="3 5" key="1">
    <citation type="submission" date="2021-11" db="EMBL/GenBank/DDBJ databases">
        <title>Description of Mycoplasma bradburyaesp. nov.from sea birds: a tribute to a great mycoplasmologist.</title>
        <authorList>
            <person name="Ramirez A.S."/>
            <person name="Poveda C."/>
            <person name="Suarez-Perez A."/>
            <person name="Rosales R.S."/>
            <person name="Dijkman R."/>
            <person name="Feberwee A."/>
            <person name="Spergser J."/>
            <person name="Szostak M.P."/>
            <person name="Ressel L."/>
            <person name="Calabuig P."/>
            <person name="Catania S."/>
            <person name="Gobbo F."/>
            <person name="Timofte D."/>
            <person name="Poveda J.B."/>
        </authorList>
    </citation>
    <scope>NUCLEOTIDE SEQUENCE</scope>
    <source>
        <strain evidence="2 5">T158</strain>
        <strain evidence="3">T264</strain>
    </source>
</reference>
<evidence type="ECO:0000313" key="5">
    <source>
        <dbReference type="Proteomes" id="UP001220940"/>
    </source>
</evidence>